<evidence type="ECO:0000256" key="2">
    <source>
        <dbReference type="SAM" id="MobiDB-lite"/>
    </source>
</evidence>
<dbReference type="Gene3D" id="3.30.450.90">
    <property type="match status" value="1"/>
</dbReference>
<dbReference type="CDD" id="cd01131">
    <property type="entry name" value="PilT"/>
    <property type="match status" value="1"/>
</dbReference>
<comment type="caution">
    <text evidence="4">The sequence shown here is derived from an EMBL/GenBank/DDBJ whole genome shotgun (WGS) entry which is preliminary data.</text>
</comment>
<dbReference type="RefSeq" id="WP_379769391.1">
    <property type="nucleotide sequence ID" value="NZ_JBHSMZ010000005.1"/>
</dbReference>
<reference evidence="5" key="1">
    <citation type="journal article" date="2019" name="Int. J. Syst. Evol. Microbiol.">
        <title>The Global Catalogue of Microorganisms (GCM) 10K type strain sequencing project: providing services to taxonomists for standard genome sequencing and annotation.</title>
        <authorList>
            <consortium name="The Broad Institute Genomics Platform"/>
            <consortium name="The Broad Institute Genome Sequencing Center for Infectious Disease"/>
            <person name="Wu L."/>
            <person name="Ma J."/>
        </authorList>
    </citation>
    <scope>NUCLEOTIDE SEQUENCE [LARGE SCALE GENOMIC DNA]</scope>
    <source>
        <strain evidence="5">CGMCC 4.5798</strain>
    </source>
</reference>
<sequence>MMMERLFQLMKEKNASDMFFAVNSPVHIKINGNLIPINQNKLEPENIQVLLAEIASKEQMAELERTNELNMGISVPKLGRFRLSAFRQRGSISAVFRFVPASIPPLEELGLPPVLLDLIMEKRGLLLIVGATGSGKSTTIASMLDHRNEQRPGHILTLEDPIEYLFKNKKSIVNQREIGSDATSFDVALRNSMRQAPDCILIGEIRDKDTMAAALAYAQSGHLVLATLHANNSYNALNRIISFYPIENRPALLQDLSSAVKAIVSQRLVRSKAGGKRQAAVEIMVNTRYVADLIEKGEIGQIKEAMDKSLSPGSQTFEKALLELFRAGLITQEEALANADSATNLLWLINNGPDSQSARTDGPAAGSDAKPTEEPAGPSFTEFTLDN</sequence>
<feature type="region of interest" description="Disordered" evidence="2">
    <location>
        <begin position="353"/>
        <end position="387"/>
    </location>
</feature>
<protein>
    <submittedName>
        <fullName evidence="4">PilT/PilU family type 4a pilus ATPase</fullName>
    </submittedName>
</protein>
<dbReference type="PANTHER" id="PTHR30486:SF12">
    <property type="entry name" value="TYPE IV PILUS ATPASE PILU"/>
    <property type="match status" value="1"/>
</dbReference>
<dbReference type="EMBL" id="JBHSMZ010000005">
    <property type="protein sequence ID" value="MFC5548522.1"/>
    <property type="molecule type" value="Genomic_DNA"/>
</dbReference>
<dbReference type="PROSITE" id="PS00662">
    <property type="entry name" value="T2SP_E"/>
    <property type="match status" value="1"/>
</dbReference>
<evidence type="ECO:0000313" key="5">
    <source>
        <dbReference type="Proteomes" id="UP001596086"/>
    </source>
</evidence>
<name>A0ABW0RWJ7_9BURK</name>
<dbReference type="Pfam" id="PF00437">
    <property type="entry name" value="T2SSE"/>
    <property type="match status" value="1"/>
</dbReference>
<dbReference type="SUPFAM" id="SSF52540">
    <property type="entry name" value="P-loop containing nucleoside triphosphate hydrolases"/>
    <property type="match status" value="1"/>
</dbReference>
<evidence type="ECO:0000256" key="1">
    <source>
        <dbReference type="ARBA" id="ARBA00006611"/>
    </source>
</evidence>
<dbReference type="NCBIfam" id="TIGR01420">
    <property type="entry name" value="pilT_fam"/>
    <property type="match status" value="1"/>
</dbReference>
<organism evidence="4 5">
    <name type="scientific">Massilia aerilata</name>
    <dbReference type="NCBI Taxonomy" id="453817"/>
    <lineage>
        <taxon>Bacteria</taxon>
        <taxon>Pseudomonadati</taxon>
        <taxon>Pseudomonadota</taxon>
        <taxon>Betaproteobacteria</taxon>
        <taxon>Burkholderiales</taxon>
        <taxon>Oxalobacteraceae</taxon>
        <taxon>Telluria group</taxon>
        <taxon>Massilia</taxon>
    </lineage>
</organism>
<keyword evidence="5" id="KW-1185">Reference proteome</keyword>
<comment type="similarity">
    <text evidence="1">Belongs to the GSP E family.</text>
</comment>
<dbReference type="InterPro" id="IPR001482">
    <property type="entry name" value="T2SS/T4SS_dom"/>
</dbReference>
<dbReference type="Proteomes" id="UP001596086">
    <property type="component" value="Unassembled WGS sequence"/>
</dbReference>
<gene>
    <name evidence="4" type="ORF">ACFPO9_08370</name>
</gene>
<evidence type="ECO:0000313" key="4">
    <source>
        <dbReference type="EMBL" id="MFC5548522.1"/>
    </source>
</evidence>
<dbReference type="PANTHER" id="PTHR30486">
    <property type="entry name" value="TWITCHING MOTILITY PROTEIN PILT"/>
    <property type="match status" value="1"/>
</dbReference>
<proteinExistence type="inferred from homology"/>
<dbReference type="InterPro" id="IPR027417">
    <property type="entry name" value="P-loop_NTPase"/>
</dbReference>
<feature type="domain" description="Bacterial type II secretion system protein E" evidence="3">
    <location>
        <begin position="193"/>
        <end position="207"/>
    </location>
</feature>
<dbReference type="Gene3D" id="3.40.50.300">
    <property type="entry name" value="P-loop containing nucleotide triphosphate hydrolases"/>
    <property type="match status" value="1"/>
</dbReference>
<evidence type="ECO:0000259" key="3">
    <source>
        <dbReference type="PROSITE" id="PS00662"/>
    </source>
</evidence>
<dbReference type="InterPro" id="IPR006321">
    <property type="entry name" value="PilT/PilU"/>
</dbReference>
<dbReference type="InterPro" id="IPR050921">
    <property type="entry name" value="T4SS_GSP_E_ATPase"/>
</dbReference>
<accession>A0ABW0RWJ7</accession>